<keyword evidence="1" id="KW-0472">Membrane</keyword>
<keyword evidence="1" id="KW-1133">Transmembrane helix</keyword>
<feature type="transmembrane region" description="Helical" evidence="1">
    <location>
        <begin position="47"/>
        <end position="67"/>
    </location>
</feature>
<gene>
    <name evidence="2" type="ORF">PY650_13300</name>
</gene>
<organism evidence="2 3">
    <name type="scientific">Rhizobium calliandrae</name>
    <dbReference type="NCBI Taxonomy" id="1312182"/>
    <lineage>
        <taxon>Bacteria</taxon>
        <taxon>Pseudomonadati</taxon>
        <taxon>Pseudomonadota</taxon>
        <taxon>Alphaproteobacteria</taxon>
        <taxon>Hyphomicrobiales</taxon>
        <taxon>Rhizobiaceae</taxon>
        <taxon>Rhizobium/Agrobacterium group</taxon>
        <taxon>Rhizobium</taxon>
    </lineage>
</organism>
<sequence>MNLAVAVVQRVATEAQVTLKGNIAAVAALNVGKGRCCSNKGVGALKYIALMALAASLIMGTVLAAVVPATAMPLTNSPSPSASGIVLVQEHGSRRDPNWDYGRREYWRNRHYHDRYWRDSRWDRRHYYDDDWRYGRGDYRPHRGGVYFEFRP</sequence>
<dbReference type="EMBL" id="JARFYN010000014">
    <property type="protein sequence ID" value="MDL2406620.1"/>
    <property type="molecule type" value="Genomic_DNA"/>
</dbReference>
<evidence type="ECO:0000313" key="3">
    <source>
        <dbReference type="Proteomes" id="UP001172630"/>
    </source>
</evidence>
<comment type="caution">
    <text evidence="2">The sequence shown here is derived from an EMBL/GenBank/DDBJ whole genome shotgun (WGS) entry which is preliminary data.</text>
</comment>
<evidence type="ECO:0000313" key="2">
    <source>
        <dbReference type="EMBL" id="MDL2406620.1"/>
    </source>
</evidence>
<dbReference type="RefSeq" id="WP_285879729.1">
    <property type="nucleotide sequence ID" value="NZ_JARFYN010000014.1"/>
</dbReference>
<keyword evidence="1" id="KW-0812">Transmembrane</keyword>
<keyword evidence="3" id="KW-1185">Reference proteome</keyword>
<evidence type="ECO:0000256" key="1">
    <source>
        <dbReference type="SAM" id="Phobius"/>
    </source>
</evidence>
<reference evidence="2" key="1">
    <citation type="submission" date="2023-06" db="EMBL/GenBank/DDBJ databases">
        <title>Phylogenetic Diversity of Rhizobium strains.</title>
        <authorList>
            <person name="Moura F.T."/>
            <person name="Helene L.C.F."/>
            <person name="Hungria M."/>
        </authorList>
    </citation>
    <scope>NUCLEOTIDE SEQUENCE</scope>
    <source>
        <strain evidence="2">CCGE524</strain>
    </source>
</reference>
<proteinExistence type="predicted"/>
<name>A0ABT7KDB6_9HYPH</name>
<dbReference type="Proteomes" id="UP001172630">
    <property type="component" value="Unassembled WGS sequence"/>
</dbReference>
<accession>A0ABT7KDB6</accession>
<protein>
    <submittedName>
        <fullName evidence="2">Uncharacterized protein</fullName>
    </submittedName>
</protein>